<gene>
    <name evidence="2" type="ORF">GCM10009668_01750</name>
</gene>
<evidence type="ECO:0000256" key="1">
    <source>
        <dbReference type="SAM" id="Phobius"/>
    </source>
</evidence>
<keyword evidence="3" id="KW-1185">Reference proteome</keyword>
<organism evidence="2 3">
    <name type="scientific">Nocardioides dubius</name>
    <dbReference type="NCBI Taxonomy" id="317019"/>
    <lineage>
        <taxon>Bacteria</taxon>
        <taxon>Bacillati</taxon>
        <taxon>Actinomycetota</taxon>
        <taxon>Actinomycetes</taxon>
        <taxon>Propionibacteriales</taxon>
        <taxon>Nocardioidaceae</taxon>
        <taxon>Nocardioides</taxon>
    </lineage>
</organism>
<evidence type="ECO:0000313" key="2">
    <source>
        <dbReference type="EMBL" id="GAA1090770.1"/>
    </source>
</evidence>
<dbReference type="Proteomes" id="UP001501581">
    <property type="component" value="Unassembled WGS sequence"/>
</dbReference>
<sequence length="73" mass="7965">MVILLLIFAFAAIFIVWLVLLIEAVRTPTGVWQAAGQNQVVHILLMVVLGALGTLIYALTARPQLRSAAQPIR</sequence>
<comment type="caution">
    <text evidence="2">The sequence shown here is derived from an EMBL/GenBank/DDBJ whole genome shotgun (WGS) entry which is preliminary data.</text>
</comment>
<accession>A0ABN1TMK6</accession>
<name>A0ABN1TMK6_9ACTN</name>
<proteinExistence type="predicted"/>
<feature type="transmembrane region" description="Helical" evidence="1">
    <location>
        <begin position="40"/>
        <end position="59"/>
    </location>
</feature>
<keyword evidence="1" id="KW-1133">Transmembrane helix</keyword>
<evidence type="ECO:0008006" key="4">
    <source>
        <dbReference type="Google" id="ProtNLM"/>
    </source>
</evidence>
<dbReference type="EMBL" id="BAAALG010000001">
    <property type="protein sequence ID" value="GAA1090770.1"/>
    <property type="molecule type" value="Genomic_DNA"/>
</dbReference>
<keyword evidence="1" id="KW-0472">Membrane</keyword>
<reference evidence="2 3" key="1">
    <citation type="journal article" date="2019" name="Int. J. Syst. Evol. Microbiol.">
        <title>The Global Catalogue of Microorganisms (GCM) 10K type strain sequencing project: providing services to taxonomists for standard genome sequencing and annotation.</title>
        <authorList>
            <consortium name="The Broad Institute Genomics Platform"/>
            <consortium name="The Broad Institute Genome Sequencing Center for Infectious Disease"/>
            <person name="Wu L."/>
            <person name="Ma J."/>
        </authorList>
    </citation>
    <scope>NUCLEOTIDE SEQUENCE [LARGE SCALE GENOMIC DNA]</scope>
    <source>
        <strain evidence="2 3">JCM 13008</strain>
    </source>
</reference>
<protein>
    <recommendedName>
        <fullName evidence="4">Cardiolipin synthase N-terminal domain-containing protein</fullName>
    </recommendedName>
</protein>
<evidence type="ECO:0000313" key="3">
    <source>
        <dbReference type="Proteomes" id="UP001501581"/>
    </source>
</evidence>
<keyword evidence="1" id="KW-0812">Transmembrane</keyword>